<organism evidence="2 3">
    <name type="scientific">Sistotremastrum suecicum HHB10207 ss-3</name>
    <dbReference type="NCBI Taxonomy" id="1314776"/>
    <lineage>
        <taxon>Eukaryota</taxon>
        <taxon>Fungi</taxon>
        <taxon>Dikarya</taxon>
        <taxon>Basidiomycota</taxon>
        <taxon>Agaricomycotina</taxon>
        <taxon>Agaricomycetes</taxon>
        <taxon>Sistotremastrales</taxon>
        <taxon>Sistotremastraceae</taxon>
        <taxon>Sistotremastrum</taxon>
    </lineage>
</organism>
<feature type="transmembrane region" description="Helical" evidence="1">
    <location>
        <begin position="6"/>
        <end position="24"/>
    </location>
</feature>
<sequence length="180" mass="20134">MEVLYWFLLLSIGLFMSAILYQLWNLSNSFEERATVLVDTWGVGVVLVSGIAVTMVGTTYHAVRYEASVFEGVVSRAMIGDIDLGLAKGLTSGYGRLEKLVSRGWKKIGGVALMERLEGCWDRTRKSSGIKREESRSTDTSSDTFSWRQRATGALRKTFNWMKTLNCSQTQAIRSSSNVR</sequence>
<evidence type="ECO:0000313" key="2">
    <source>
        <dbReference type="EMBL" id="KZT32341.1"/>
    </source>
</evidence>
<proteinExistence type="predicted"/>
<keyword evidence="1" id="KW-0472">Membrane</keyword>
<reference evidence="2 3" key="1">
    <citation type="journal article" date="2016" name="Mol. Biol. Evol.">
        <title>Comparative Genomics of Early-Diverging Mushroom-Forming Fungi Provides Insights into the Origins of Lignocellulose Decay Capabilities.</title>
        <authorList>
            <person name="Nagy L.G."/>
            <person name="Riley R."/>
            <person name="Tritt A."/>
            <person name="Adam C."/>
            <person name="Daum C."/>
            <person name="Floudas D."/>
            <person name="Sun H."/>
            <person name="Yadav J.S."/>
            <person name="Pangilinan J."/>
            <person name="Larsson K.H."/>
            <person name="Matsuura K."/>
            <person name="Barry K."/>
            <person name="Labutti K."/>
            <person name="Kuo R."/>
            <person name="Ohm R.A."/>
            <person name="Bhattacharya S.S."/>
            <person name="Shirouzu T."/>
            <person name="Yoshinaga Y."/>
            <person name="Martin F.M."/>
            <person name="Grigoriev I.V."/>
            <person name="Hibbett D.S."/>
        </authorList>
    </citation>
    <scope>NUCLEOTIDE SEQUENCE [LARGE SCALE GENOMIC DNA]</scope>
    <source>
        <strain evidence="2 3">HHB10207 ss-3</strain>
    </source>
</reference>
<name>A0A165XM93_9AGAM</name>
<keyword evidence="1" id="KW-1133">Transmembrane helix</keyword>
<protein>
    <submittedName>
        <fullName evidence="2">Uncharacterized protein</fullName>
    </submittedName>
</protein>
<keyword evidence="3" id="KW-1185">Reference proteome</keyword>
<dbReference type="Proteomes" id="UP000076798">
    <property type="component" value="Unassembled WGS sequence"/>
</dbReference>
<accession>A0A165XM93</accession>
<feature type="transmembrane region" description="Helical" evidence="1">
    <location>
        <begin position="36"/>
        <end position="60"/>
    </location>
</feature>
<dbReference type="EMBL" id="KV428348">
    <property type="protein sequence ID" value="KZT32341.1"/>
    <property type="molecule type" value="Genomic_DNA"/>
</dbReference>
<dbReference type="AlphaFoldDB" id="A0A165XM93"/>
<gene>
    <name evidence="2" type="ORF">SISSUDRAFT_1055658</name>
</gene>
<evidence type="ECO:0000256" key="1">
    <source>
        <dbReference type="SAM" id="Phobius"/>
    </source>
</evidence>
<evidence type="ECO:0000313" key="3">
    <source>
        <dbReference type="Proteomes" id="UP000076798"/>
    </source>
</evidence>
<keyword evidence="1" id="KW-0812">Transmembrane</keyword>